<sequence length="124" mass="14558">LAKEGGLCAVINQSCCTYINQEKQVETDLQKIWEKNQILHRVAQDDTSFGFSELWEKLTSWLPNFAWLKQLFIALIMIIVLRLLVCCILQCFMWMCKQTSSTYGEWKKHKLRENIESGNYFAKS</sequence>
<keyword evidence="2" id="KW-0812">Transmembrane</keyword>
<keyword evidence="4" id="KW-1185">Reference proteome</keyword>
<reference evidence="3" key="1">
    <citation type="submission" date="2019-09" db="EMBL/GenBank/DDBJ databases">
        <title>Bird 10,000 Genomes (B10K) Project - Family phase.</title>
        <authorList>
            <person name="Zhang G."/>
        </authorList>
    </citation>
    <scope>NUCLEOTIDE SEQUENCE</scope>
    <source>
        <strain evidence="3">B10K-CU-031-40</strain>
    </source>
</reference>
<evidence type="ECO:0000256" key="2">
    <source>
        <dbReference type="SAM" id="Phobius"/>
    </source>
</evidence>
<keyword evidence="2" id="KW-0472">Membrane</keyword>
<feature type="transmembrane region" description="Helical" evidence="2">
    <location>
        <begin position="71"/>
        <end position="95"/>
    </location>
</feature>
<dbReference type="InterPro" id="IPR018154">
    <property type="entry name" value="TLV/ENV_coat_polyprotein"/>
</dbReference>
<dbReference type="Proteomes" id="UP000621168">
    <property type="component" value="Unassembled WGS sequence"/>
</dbReference>
<comment type="caution">
    <text evidence="3">The sequence shown here is derived from an EMBL/GenBank/DDBJ whole genome shotgun (WGS) entry which is preliminary data.</text>
</comment>
<feature type="non-terminal residue" evidence="3">
    <location>
        <position position="1"/>
    </location>
</feature>
<protein>
    <submittedName>
        <fullName evidence="3">ERVV2 protein</fullName>
    </submittedName>
</protein>
<dbReference type="AlphaFoldDB" id="A0A851LRT8"/>
<dbReference type="EMBL" id="WBMX01003466">
    <property type="protein sequence ID" value="NXC18460.1"/>
    <property type="molecule type" value="Genomic_DNA"/>
</dbReference>
<dbReference type="PANTHER" id="PTHR10424:SF73">
    <property type="entry name" value="ENDOGENOUS RETROVIRUS GROUP FC1 ENV POLYPROTEIN-RELATED"/>
    <property type="match status" value="1"/>
</dbReference>
<dbReference type="Gene3D" id="1.10.287.210">
    <property type="match status" value="1"/>
</dbReference>
<keyword evidence="2" id="KW-1133">Transmembrane helix</keyword>
<evidence type="ECO:0000313" key="3">
    <source>
        <dbReference type="EMBL" id="NXC18460.1"/>
    </source>
</evidence>
<name>A0A851LRT8_CORCR</name>
<gene>
    <name evidence="3" type="primary">Ervv2_0</name>
    <name evidence="3" type="ORF">CORCRI_R13599</name>
</gene>
<evidence type="ECO:0000313" key="4">
    <source>
        <dbReference type="Proteomes" id="UP000621168"/>
    </source>
</evidence>
<dbReference type="Pfam" id="PF00429">
    <property type="entry name" value="TLV_coat"/>
    <property type="match status" value="1"/>
</dbReference>
<accession>A0A851LRT8</accession>
<dbReference type="PANTHER" id="PTHR10424">
    <property type="entry name" value="VIRAL ENVELOPE PROTEIN"/>
    <property type="match status" value="1"/>
</dbReference>
<organism evidence="3 4">
    <name type="scientific">Corythaeola cristata</name>
    <name type="common">Great blue turaco</name>
    <dbReference type="NCBI Taxonomy" id="103954"/>
    <lineage>
        <taxon>Eukaryota</taxon>
        <taxon>Metazoa</taxon>
        <taxon>Chordata</taxon>
        <taxon>Craniata</taxon>
        <taxon>Vertebrata</taxon>
        <taxon>Euteleostomi</taxon>
        <taxon>Archelosauria</taxon>
        <taxon>Archosauria</taxon>
        <taxon>Dinosauria</taxon>
        <taxon>Saurischia</taxon>
        <taxon>Theropoda</taxon>
        <taxon>Coelurosauria</taxon>
        <taxon>Aves</taxon>
        <taxon>Neognathae</taxon>
        <taxon>Neoaves</taxon>
        <taxon>Otidimorphae</taxon>
        <taxon>Musophagiformes</taxon>
        <taxon>Musophagidae</taxon>
        <taxon>Corythaeola</taxon>
    </lineage>
</organism>
<dbReference type="OrthoDB" id="8949317at2759"/>
<keyword evidence="1" id="KW-1015">Disulfide bond</keyword>
<evidence type="ECO:0000256" key="1">
    <source>
        <dbReference type="ARBA" id="ARBA00023157"/>
    </source>
</evidence>
<feature type="non-terminal residue" evidence="3">
    <location>
        <position position="124"/>
    </location>
</feature>
<dbReference type="SUPFAM" id="SSF58069">
    <property type="entry name" value="Virus ectodomain"/>
    <property type="match status" value="1"/>
</dbReference>
<proteinExistence type="predicted"/>